<dbReference type="EMBL" id="CM000763">
    <property type="protein sequence ID" value="OQU85388.1"/>
    <property type="molecule type" value="Genomic_DNA"/>
</dbReference>
<proteinExistence type="predicted"/>
<keyword evidence="3" id="KW-0862">Zinc</keyword>
<evidence type="ECO:0000259" key="6">
    <source>
        <dbReference type="PROSITE" id="PS50966"/>
    </source>
</evidence>
<protein>
    <recommendedName>
        <fullName evidence="6">SWIM-type domain-containing protein</fullName>
    </recommendedName>
</protein>
<dbReference type="InterPro" id="IPR007527">
    <property type="entry name" value="Znf_SWIM"/>
</dbReference>
<name>A0A1Z5RNV9_SORBI</name>
<dbReference type="GO" id="GO:0008270">
    <property type="term" value="F:zinc ion binding"/>
    <property type="evidence" value="ECO:0007669"/>
    <property type="project" value="UniProtKB-KW"/>
</dbReference>
<dbReference type="PANTHER" id="PTHR47718">
    <property type="entry name" value="OS01G0519700 PROTEIN"/>
    <property type="match status" value="1"/>
</dbReference>
<dbReference type="Pfam" id="PF10551">
    <property type="entry name" value="MULE"/>
    <property type="match status" value="1"/>
</dbReference>
<keyword evidence="1" id="KW-0479">Metal-binding</keyword>
<dbReference type="PROSITE" id="PS50966">
    <property type="entry name" value="ZF_SWIM"/>
    <property type="match status" value="1"/>
</dbReference>
<feature type="domain" description="SWIM-type" evidence="6">
    <location>
        <begin position="430"/>
        <end position="468"/>
    </location>
</feature>
<evidence type="ECO:0000313" key="7">
    <source>
        <dbReference type="EMBL" id="OQU85388.1"/>
    </source>
</evidence>
<dbReference type="InParanoid" id="A0A1Z5RNV9"/>
<dbReference type="Gramene" id="OQU85388">
    <property type="protein sequence ID" value="OQU85388"/>
    <property type="gene ID" value="SORBI_3004G230650"/>
</dbReference>
<dbReference type="PANTHER" id="PTHR47718:SF5">
    <property type="entry name" value="PROTEIN FAR1-RELATED SEQUENCE 8-LIKE"/>
    <property type="match status" value="1"/>
</dbReference>
<dbReference type="SMART" id="SM00575">
    <property type="entry name" value="ZnF_PMZ"/>
    <property type="match status" value="1"/>
</dbReference>
<evidence type="ECO:0000256" key="3">
    <source>
        <dbReference type="ARBA" id="ARBA00022833"/>
    </source>
</evidence>
<dbReference type="InterPro" id="IPR006564">
    <property type="entry name" value="Znf_PMZ"/>
</dbReference>
<dbReference type="InterPro" id="IPR018289">
    <property type="entry name" value="MULE_transposase_dom"/>
</dbReference>
<keyword evidence="8" id="KW-1185">Reference proteome</keyword>
<evidence type="ECO:0000256" key="1">
    <source>
        <dbReference type="ARBA" id="ARBA00022723"/>
    </source>
</evidence>
<dbReference type="OMA" id="HICHRCC"/>
<keyword evidence="2 4" id="KW-0863">Zinc-finger</keyword>
<accession>A0A1Z5RNV9</accession>
<organism evidence="7 8">
    <name type="scientific">Sorghum bicolor</name>
    <name type="common">Sorghum</name>
    <name type="synonym">Sorghum vulgare</name>
    <dbReference type="NCBI Taxonomy" id="4558"/>
    <lineage>
        <taxon>Eukaryota</taxon>
        <taxon>Viridiplantae</taxon>
        <taxon>Streptophyta</taxon>
        <taxon>Embryophyta</taxon>
        <taxon>Tracheophyta</taxon>
        <taxon>Spermatophyta</taxon>
        <taxon>Magnoliopsida</taxon>
        <taxon>Liliopsida</taxon>
        <taxon>Poales</taxon>
        <taxon>Poaceae</taxon>
        <taxon>PACMAD clade</taxon>
        <taxon>Panicoideae</taxon>
        <taxon>Andropogonodae</taxon>
        <taxon>Andropogoneae</taxon>
        <taxon>Sorghinae</taxon>
        <taxon>Sorghum</taxon>
    </lineage>
</organism>
<feature type="compositionally biased region" description="Basic and acidic residues" evidence="5">
    <location>
        <begin position="585"/>
        <end position="609"/>
    </location>
</feature>
<reference evidence="8" key="2">
    <citation type="journal article" date="2018" name="Plant J.">
        <title>The Sorghum bicolor reference genome: improved assembly, gene annotations, a transcriptome atlas, and signatures of genome organization.</title>
        <authorList>
            <person name="McCormick R.F."/>
            <person name="Truong S.K."/>
            <person name="Sreedasyam A."/>
            <person name="Jenkins J."/>
            <person name="Shu S."/>
            <person name="Sims D."/>
            <person name="Kennedy M."/>
            <person name="Amirebrahimi M."/>
            <person name="Weers B.D."/>
            <person name="McKinley B."/>
            <person name="Mattison A."/>
            <person name="Morishige D.T."/>
            <person name="Grimwood J."/>
            <person name="Schmutz J."/>
            <person name="Mullet J.E."/>
        </authorList>
    </citation>
    <scope>NUCLEOTIDE SEQUENCE [LARGE SCALE GENOMIC DNA]</scope>
    <source>
        <strain evidence="8">cv. BTx623</strain>
    </source>
</reference>
<evidence type="ECO:0000313" key="8">
    <source>
        <dbReference type="Proteomes" id="UP000000768"/>
    </source>
</evidence>
<sequence>MVVKLIGTKWRVIRLELDHNHSLQPDNRQQLFSGHKYMTEMEKAIIRTLNDNNIETRKMISVLSYLRGGVTALPYKKKDVANFRTKLNREITGSDMRQALNYFTEKKSNDPSFFYKFDVDEHLRVKNIFWRDADSMKYYAEYGDCLSFDTTYMTNKYNLPFAPFVGVTGHGHTCFFGCAFICDETTDTFKWLFETFIEAMGGKHPVTIITDQDAAMKAAIQQVFPDTKHRNCLFHIKKKCYNKNLKCFASNEGLPEEFEDIIGNSLTVEEFETLWTNMIADYKLENNKYFNKMWEMRERFVLVYFKNDFFPFLQSTGRSEGTSARIKHNVGPTYSITSFIKEYQRIVDATNIAEAREDHANKQKTPKHMEFGYSIELQAMEMYNRNIFNKFMTQLKATTRLNYRQMEQQGQYEVWEKANQVHSRHRLRRYIVITDLTQGTDDYSCICSKFNKDGILCSHILKIMVETEVSKIPDKYIIERWRKKERKMNLKRVQTTNATDDIPRFNILSREAAQLTSKGSSNEEAMEYLLDEFKRIGKNLDIMLTSGNGTTPEVIEGAGGSREAQHSRGQAIHGSDDGSTLQEPETIKKKGRPEKPKRWKDIVEQEREKAKRKAKKNTKKGESSSKKTLQNPKILTYICIYIHVHQIAIIY</sequence>
<evidence type="ECO:0000256" key="5">
    <source>
        <dbReference type="SAM" id="MobiDB-lite"/>
    </source>
</evidence>
<dbReference type="AlphaFoldDB" id="A0A1Z5RNV9"/>
<evidence type="ECO:0000256" key="4">
    <source>
        <dbReference type="PROSITE-ProRule" id="PRU00325"/>
    </source>
</evidence>
<gene>
    <name evidence="7" type="ORF">SORBI_3004G230650</name>
</gene>
<dbReference type="Proteomes" id="UP000000768">
    <property type="component" value="Chromosome 4"/>
</dbReference>
<feature type="region of interest" description="Disordered" evidence="5">
    <location>
        <begin position="547"/>
        <end position="627"/>
    </location>
</feature>
<reference evidence="7 8" key="1">
    <citation type="journal article" date="2009" name="Nature">
        <title>The Sorghum bicolor genome and the diversification of grasses.</title>
        <authorList>
            <person name="Paterson A.H."/>
            <person name="Bowers J.E."/>
            <person name="Bruggmann R."/>
            <person name="Dubchak I."/>
            <person name="Grimwood J."/>
            <person name="Gundlach H."/>
            <person name="Haberer G."/>
            <person name="Hellsten U."/>
            <person name="Mitros T."/>
            <person name="Poliakov A."/>
            <person name="Schmutz J."/>
            <person name="Spannagl M."/>
            <person name="Tang H."/>
            <person name="Wang X."/>
            <person name="Wicker T."/>
            <person name="Bharti A.K."/>
            <person name="Chapman J."/>
            <person name="Feltus F.A."/>
            <person name="Gowik U."/>
            <person name="Grigoriev I.V."/>
            <person name="Lyons E."/>
            <person name="Maher C.A."/>
            <person name="Martis M."/>
            <person name="Narechania A."/>
            <person name="Otillar R.P."/>
            <person name="Penning B.W."/>
            <person name="Salamov A.A."/>
            <person name="Wang Y."/>
            <person name="Zhang L."/>
            <person name="Carpita N.C."/>
            <person name="Freeling M."/>
            <person name="Gingle A.R."/>
            <person name="Hash C.T."/>
            <person name="Keller B."/>
            <person name="Klein P."/>
            <person name="Kresovich S."/>
            <person name="McCann M.C."/>
            <person name="Ming R."/>
            <person name="Peterson D.G."/>
            <person name="Mehboob-ur-Rahman"/>
            <person name="Ware D."/>
            <person name="Westhoff P."/>
            <person name="Mayer K.F."/>
            <person name="Messing J."/>
            <person name="Rokhsar D.S."/>
        </authorList>
    </citation>
    <scope>NUCLEOTIDE SEQUENCE [LARGE SCALE GENOMIC DNA]</scope>
    <source>
        <strain evidence="8">cv. BTx623</strain>
    </source>
</reference>
<evidence type="ECO:0000256" key="2">
    <source>
        <dbReference type="ARBA" id="ARBA00022771"/>
    </source>
</evidence>